<dbReference type="STRING" id="6669.E9GAB6"/>
<sequence>GNFPEFTRPKNVGSFSLDIHRNYVNDYSELRYLSMPPEASTSGSCKVNFDLKRGVSRVVEKDEESIRQKMLDDLLRWILQERKAEHKNIIDHQHPLRPLLVEFVCYRGLLTLLIETPYECQENWTILATRFQNSIYLWQLKESKKQNGSIAVQKEKSIWGFKFEQYLCASSPNGNPNPNEQVNTNAEFCCVLKTRIGGLPLLYGAEVDAVTKESQPPFLDLQNFVELKTNKHIGNEMQQAAFNRFKSMKWWAQSFIVGIPKIVVGYRDDDGIVSRLETMDVNQLRKQSTDCWKSNICMNFCLKFLKFVKECIPKDSTSNDHFLFEFDAMSRVISFRNELGETRSRNLLPSWYVESMQKSA</sequence>
<dbReference type="OrthoDB" id="10020793at2759"/>
<dbReference type="EC" id="3.6.1.-" evidence="2"/>
<keyword evidence="2" id="KW-0378">Hydrolase</keyword>
<evidence type="ECO:0000259" key="3">
    <source>
        <dbReference type="Pfam" id="PF08652"/>
    </source>
</evidence>
<dbReference type="GO" id="GO:0034353">
    <property type="term" value="F:mRNA 5'-diphosphatase activity"/>
    <property type="evidence" value="ECO:0000318"/>
    <property type="project" value="GO_Central"/>
</dbReference>
<comment type="cofactor">
    <cofactor evidence="2">
        <name>a divalent metal cation</name>
        <dbReference type="ChEBI" id="CHEBI:60240"/>
    </cofactor>
</comment>
<proteinExistence type="inferred from homology"/>
<protein>
    <recommendedName>
        <fullName evidence="2">Decapping nuclease</fullName>
        <ecNumber evidence="2">3.6.1.-</ecNumber>
    </recommendedName>
</protein>
<keyword evidence="2" id="KW-0479">Metal-binding</keyword>
<dbReference type="InterPro" id="IPR039039">
    <property type="entry name" value="RAI1-like_fam"/>
</dbReference>
<dbReference type="KEGG" id="dpx:DAPPUDRAFT_47834"/>
<comment type="subcellular location">
    <subcellularLocation>
        <location evidence="2">Nucleus</location>
    </subcellularLocation>
</comment>
<dbReference type="EMBL" id="GL732536">
    <property type="protein sequence ID" value="EFX83717.1"/>
    <property type="molecule type" value="Genomic_DNA"/>
</dbReference>
<dbReference type="Proteomes" id="UP000000305">
    <property type="component" value="Unassembled WGS sequence"/>
</dbReference>
<organism evidence="4 5">
    <name type="scientific">Daphnia pulex</name>
    <name type="common">Water flea</name>
    <dbReference type="NCBI Taxonomy" id="6669"/>
    <lineage>
        <taxon>Eukaryota</taxon>
        <taxon>Metazoa</taxon>
        <taxon>Ecdysozoa</taxon>
        <taxon>Arthropoda</taxon>
        <taxon>Crustacea</taxon>
        <taxon>Branchiopoda</taxon>
        <taxon>Diplostraca</taxon>
        <taxon>Cladocera</taxon>
        <taxon>Anomopoda</taxon>
        <taxon>Daphniidae</taxon>
        <taxon>Daphnia</taxon>
    </lineage>
</organism>
<dbReference type="PhylomeDB" id="E9GAB6"/>
<evidence type="ECO:0000313" key="4">
    <source>
        <dbReference type="EMBL" id="EFX83717.1"/>
    </source>
</evidence>
<keyword evidence="2" id="KW-0540">Nuclease</keyword>
<evidence type="ECO:0000313" key="5">
    <source>
        <dbReference type="Proteomes" id="UP000000305"/>
    </source>
</evidence>
<dbReference type="GO" id="GO:0005829">
    <property type="term" value="C:cytosol"/>
    <property type="evidence" value="ECO:0000318"/>
    <property type="project" value="GO_Central"/>
</dbReference>
<dbReference type="PANTHER" id="PTHR12395:SF9">
    <property type="entry name" value="DECAPPING AND EXORIBONUCLEASE PROTEIN"/>
    <property type="match status" value="1"/>
</dbReference>
<comment type="similarity">
    <text evidence="1 2">Belongs to the DXO/Dom3Z family.</text>
</comment>
<dbReference type="OMA" id="VVTWRGH"/>
<comment type="function">
    <text evidence="2">Decapping enzyme for NAD-capped RNAs: specifically hydrolyzes the nicotinamide adenine dinucleotide (NAD) cap from a subset of RNAs by removing the entire NAD moiety from the 5'-end of an NAD-capped RNA.</text>
</comment>
<keyword evidence="2" id="KW-0539">Nucleus</keyword>
<reference evidence="4 5" key="1">
    <citation type="journal article" date="2011" name="Science">
        <title>The ecoresponsive genome of Daphnia pulex.</title>
        <authorList>
            <person name="Colbourne J.K."/>
            <person name="Pfrender M.E."/>
            <person name="Gilbert D."/>
            <person name="Thomas W.K."/>
            <person name="Tucker A."/>
            <person name="Oakley T.H."/>
            <person name="Tokishita S."/>
            <person name="Aerts A."/>
            <person name="Arnold G.J."/>
            <person name="Basu M.K."/>
            <person name="Bauer D.J."/>
            <person name="Caceres C.E."/>
            <person name="Carmel L."/>
            <person name="Casola C."/>
            <person name="Choi J.H."/>
            <person name="Detter J.C."/>
            <person name="Dong Q."/>
            <person name="Dusheyko S."/>
            <person name="Eads B.D."/>
            <person name="Frohlich T."/>
            <person name="Geiler-Samerotte K.A."/>
            <person name="Gerlach D."/>
            <person name="Hatcher P."/>
            <person name="Jogdeo S."/>
            <person name="Krijgsveld J."/>
            <person name="Kriventseva E.V."/>
            <person name="Kultz D."/>
            <person name="Laforsch C."/>
            <person name="Lindquist E."/>
            <person name="Lopez J."/>
            <person name="Manak J.R."/>
            <person name="Muller J."/>
            <person name="Pangilinan J."/>
            <person name="Patwardhan R.P."/>
            <person name="Pitluck S."/>
            <person name="Pritham E.J."/>
            <person name="Rechtsteiner A."/>
            <person name="Rho M."/>
            <person name="Rogozin I.B."/>
            <person name="Sakarya O."/>
            <person name="Salamov A."/>
            <person name="Schaack S."/>
            <person name="Shapiro H."/>
            <person name="Shiga Y."/>
            <person name="Skalitzky C."/>
            <person name="Smith Z."/>
            <person name="Souvorov A."/>
            <person name="Sung W."/>
            <person name="Tang Z."/>
            <person name="Tsuchiya D."/>
            <person name="Tu H."/>
            <person name="Vos H."/>
            <person name="Wang M."/>
            <person name="Wolf Y.I."/>
            <person name="Yamagata H."/>
            <person name="Yamada T."/>
            <person name="Ye Y."/>
            <person name="Shaw J.R."/>
            <person name="Andrews J."/>
            <person name="Crease T.J."/>
            <person name="Tang H."/>
            <person name="Lucas S.M."/>
            <person name="Robertson H.M."/>
            <person name="Bork P."/>
            <person name="Koonin E.V."/>
            <person name="Zdobnov E.M."/>
            <person name="Grigoriev I.V."/>
            <person name="Lynch M."/>
            <person name="Boore J.L."/>
        </authorList>
    </citation>
    <scope>NUCLEOTIDE SEQUENCE [LARGE SCALE GENOMIC DNA]</scope>
</reference>
<name>E9GAB6_DAPPU</name>
<dbReference type="AlphaFoldDB" id="E9GAB6"/>
<evidence type="ECO:0000256" key="1">
    <source>
        <dbReference type="ARBA" id="ARBA00006562"/>
    </source>
</evidence>
<gene>
    <name evidence="4" type="ORF">DAPPUDRAFT_47834</name>
</gene>
<dbReference type="GO" id="GO:0005634">
    <property type="term" value="C:nucleus"/>
    <property type="evidence" value="ECO:0000318"/>
    <property type="project" value="GO_Central"/>
</dbReference>
<dbReference type="InterPro" id="IPR013961">
    <property type="entry name" value="RAI1"/>
</dbReference>
<dbReference type="HOGENOM" id="CLU_024877_1_1_1"/>
<dbReference type="GO" id="GO:0110155">
    <property type="term" value="P:NAD-cap decapping"/>
    <property type="evidence" value="ECO:0000318"/>
    <property type="project" value="GO_Central"/>
</dbReference>
<dbReference type="FunCoup" id="E9GAB6">
    <property type="interactions" value="886"/>
</dbReference>
<evidence type="ECO:0000256" key="2">
    <source>
        <dbReference type="RuleBase" id="RU367113"/>
    </source>
</evidence>
<keyword evidence="2" id="KW-0547">Nucleotide-binding</keyword>
<dbReference type="eggNOG" id="KOG1982">
    <property type="taxonomic scope" value="Eukaryota"/>
</dbReference>
<dbReference type="GO" id="GO:0046872">
    <property type="term" value="F:metal ion binding"/>
    <property type="evidence" value="ECO:0007669"/>
    <property type="project" value="UniProtKB-KW"/>
</dbReference>
<dbReference type="GO" id="GO:0004518">
    <property type="term" value="F:nuclease activity"/>
    <property type="evidence" value="ECO:0007669"/>
    <property type="project" value="UniProtKB-KW"/>
</dbReference>
<accession>E9GAB6</accession>
<dbReference type="InParanoid" id="E9GAB6"/>
<dbReference type="Pfam" id="PF08652">
    <property type="entry name" value="RAI1"/>
    <property type="match status" value="1"/>
</dbReference>
<keyword evidence="2" id="KW-0694">RNA-binding</keyword>
<dbReference type="GO" id="GO:0003723">
    <property type="term" value="F:RNA binding"/>
    <property type="evidence" value="ECO:0007669"/>
    <property type="project" value="UniProtKB-KW"/>
</dbReference>
<dbReference type="PANTHER" id="PTHR12395">
    <property type="entry name" value="DOM-3 RELATED"/>
    <property type="match status" value="1"/>
</dbReference>
<feature type="domain" description="RAI1-like" evidence="3">
    <location>
        <begin position="8"/>
        <end position="353"/>
    </location>
</feature>
<keyword evidence="5" id="KW-1185">Reference proteome</keyword>
<dbReference type="GO" id="GO:0000166">
    <property type="term" value="F:nucleotide binding"/>
    <property type="evidence" value="ECO:0007669"/>
    <property type="project" value="UniProtKB-KW"/>
</dbReference>
<dbReference type="GO" id="GO:0000956">
    <property type="term" value="P:nuclear-transcribed mRNA catabolic process"/>
    <property type="evidence" value="ECO:0000318"/>
    <property type="project" value="GO_Central"/>
</dbReference>
<feature type="non-terminal residue" evidence="4">
    <location>
        <position position="1"/>
    </location>
</feature>